<accession>A0ABD3EHY4</accession>
<dbReference type="AlphaFoldDB" id="A0ABD3EHY4"/>
<dbReference type="Gene3D" id="2.60.40.2310">
    <property type="match status" value="1"/>
</dbReference>
<dbReference type="InterPro" id="IPR041469">
    <property type="entry name" value="Subtilisin-like_FN3"/>
</dbReference>
<feature type="domain" description="Subtilisin-like protease fibronectin type-III" evidence="1">
    <location>
        <begin position="2"/>
        <end position="47"/>
    </location>
</feature>
<organism evidence="2 3">
    <name type="scientific">Castilleja foliolosa</name>
    <dbReference type="NCBI Taxonomy" id="1961234"/>
    <lineage>
        <taxon>Eukaryota</taxon>
        <taxon>Viridiplantae</taxon>
        <taxon>Streptophyta</taxon>
        <taxon>Embryophyta</taxon>
        <taxon>Tracheophyta</taxon>
        <taxon>Spermatophyta</taxon>
        <taxon>Magnoliopsida</taxon>
        <taxon>eudicotyledons</taxon>
        <taxon>Gunneridae</taxon>
        <taxon>Pentapetalae</taxon>
        <taxon>asterids</taxon>
        <taxon>lamiids</taxon>
        <taxon>Lamiales</taxon>
        <taxon>Orobanchaceae</taxon>
        <taxon>Pedicularideae</taxon>
        <taxon>Castillejinae</taxon>
        <taxon>Castilleja</taxon>
    </lineage>
</organism>
<keyword evidence="3" id="KW-1185">Reference proteome</keyword>
<proteinExistence type="predicted"/>
<gene>
    <name evidence="2" type="ORF">CASFOL_002335</name>
</gene>
<evidence type="ECO:0000313" key="3">
    <source>
        <dbReference type="Proteomes" id="UP001632038"/>
    </source>
</evidence>
<reference evidence="3" key="1">
    <citation type="journal article" date="2024" name="IScience">
        <title>Strigolactones Initiate the Formation of Haustorium-like Structures in Castilleja.</title>
        <authorList>
            <person name="Buerger M."/>
            <person name="Peterson D."/>
            <person name="Chory J."/>
        </authorList>
    </citation>
    <scope>NUCLEOTIDE SEQUENCE [LARGE SCALE GENOMIC DNA]</scope>
</reference>
<dbReference type="Pfam" id="PF17766">
    <property type="entry name" value="fn3_6"/>
    <property type="match status" value="1"/>
</dbReference>
<sequence>MLKFEYVGQEKVFKVVIIRANRKQGGYVFGQLTWCDGKHNVTSPIVVKQ</sequence>
<comment type="caution">
    <text evidence="2">The sequence shown here is derived from an EMBL/GenBank/DDBJ whole genome shotgun (WGS) entry which is preliminary data.</text>
</comment>
<name>A0ABD3EHY4_9LAMI</name>
<dbReference type="EMBL" id="JAVIJP010000005">
    <property type="protein sequence ID" value="KAL3652654.1"/>
    <property type="molecule type" value="Genomic_DNA"/>
</dbReference>
<dbReference type="Proteomes" id="UP001632038">
    <property type="component" value="Unassembled WGS sequence"/>
</dbReference>
<evidence type="ECO:0000259" key="1">
    <source>
        <dbReference type="Pfam" id="PF17766"/>
    </source>
</evidence>
<protein>
    <recommendedName>
        <fullName evidence="1">Subtilisin-like protease fibronectin type-III domain-containing protein</fullName>
    </recommendedName>
</protein>
<evidence type="ECO:0000313" key="2">
    <source>
        <dbReference type="EMBL" id="KAL3652654.1"/>
    </source>
</evidence>